<dbReference type="EMBL" id="PQAP01000095">
    <property type="protein sequence ID" value="PWB72155.1"/>
    <property type="molecule type" value="Genomic_DNA"/>
</dbReference>
<evidence type="ECO:0000256" key="9">
    <source>
        <dbReference type="ARBA" id="ARBA00023065"/>
    </source>
</evidence>
<proteinExistence type="inferred from homology"/>
<evidence type="ECO:0000256" key="5">
    <source>
        <dbReference type="ARBA" id="ARBA00022692"/>
    </source>
</evidence>
<keyword evidence="11" id="KW-0739">Sodium transport</keyword>
<evidence type="ECO:0000313" key="16">
    <source>
        <dbReference type="Proteomes" id="UP000250918"/>
    </source>
</evidence>
<feature type="transmembrane region" description="Helical" evidence="14">
    <location>
        <begin position="303"/>
        <end position="326"/>
    </location>
</feature>
<keyword evidence="4" id="KW-1003">Cell membrane</keyword>
<comment type="caution">
    <text evidence="15">The sequence shown here is derived from an EMBL/GenBank/DDBJ whole genome shotgun (WGS) entry which is preliminary data.</text>
</comment>
<dbReference type="PANTHER" id="PTHR48086">
    <property type="entry name" value="SODIUM/PROLINE SYMPORTER-RELATED"/>
    <property type="match status" value="1"/>
</dbReference>
<sequence length="384" mass="41130">RIKQMSIEMKVDTLPEFLEKRYQSPAMKLFSSVAIFVFFVPYSAAVFIGLSYLFKVNFGIEYSLALILMGLFTAVYLVLGGYKSMTLIDVIFGIIMAVGSVVLIGSTMSSGGGPGAIADKLASFHPDLTSVVGPPGLWSLFCLFFLTSFAPFAMPQLVQKFYAIKDKRSIRIGMVASTIFSLLIACAAYFTGATTRVFLTPENTPAAFSGGKPVFDALMPEFLTKVVPESLAVLMLLLILSASMSTLAALVLISSSSVAKDFYAGFINRNVSDRRLTLLMRVCSAFFVCLSVILAYFRPATIVSILGISWGAIGSLFLGPFVWGLLSKRMTAFGAYASGIAGLGTCMVLYLTGTPSPQAGTIGMIVSLVVNPLISFLIPGSRTA</sequence>
<dbReference type="Pfam" id="PF00474">
    <property type="entry name" value="SSF"/>
    <property type="match status" value="1"/>
</dbReference>
<keyword evidence="8" id="KW-0915">Sodium</keyword>
<protein>
    <submittedName>
        <fullName evidence="15">Sodium:solute symporter</fullName>
    </submittedName>
</protein>
<keyword evidence="3" id="KW-0813">Transport</keyword>
<keyword evidence="7 14" id="KW-1133">Transmembrane helix</keyword>
<dbReference type="GO" id="GO:0005886">
    <property type="term" value="C:plasma membrane"/>
    <property type="evidence" value="ECO:0007669"/>
    <property type="project" value="UniProtKB-SubCell"/>
</dbReference>
<evidence type="ECO:0000256" key="2">
    <source>
        <dbReference type="ARBA" id="ARBA00006434"/>
    </source>
</evidence>
<dbReference type="AlphaFoldDB" id="A0A855X6I4"/>
<feature type="transmembrane region" description="Helical" evidence="14">
    <location>
        <begin position="359"/>
        <end position="378"/>
    </location>
</feature>
<evidence type="ECO:0000313" key="15">
    <source>
        <dbReference type="EMBL" id="PWB72155.1"/>
    </source>
</evidence>
<feature type="transmembrane region" description="Helical" evidence="14">
    <location>
        <begin position="278"/>
        <end position="297"/>
    </location>
</feature>
<keyword evidence="9" id="KW-0406">Ion transport</keyword>
<feature type="transmembrane region" description="Helical" evidence="14">
    <location>
        <begin position="170"/>
        <end position="190"/>
    </location>
</feature>
<dbReference type="PROSITE" id="PS50283">
    <property type="entry name" value="NA_SOLUT_SYMP_3"/>
    <property type="match status" value="1"/>
</dbReference>
<comment type="subcellular location">
    <subcellularLocation>
        <location evidence="1">Cell membrane</location>
        <topology evidence="1">Multi-pass membrane protein</topology>
    </subcellularLocation>
</comment>
<evidence type="ECO:0000256" key="11">
    <source>
        <dbReference type="ARBA" id="ARBA00023201"/>
    </source>
</evidence>
<keyword evidence="6" id="KW-0769">Symport</keyword>
<name>A0A855X6I4_9BACT</name>
<organism evidence="15 16">
    <name type="scientific">candidate division GN15 bacterium</name>
    <dbReference type="NCBI Taxonomy" id="2072418"/>
    <lineage>
        <taxon>Bacteria</taxon>
        <taxon>candidate division GN15</taxon>
    </lineage>
</organism>
<feature type="transmembrane region" description="Helical" evidence="14">
    <location>
        <begin position="29"/>
        <end position="54"/>
    </location>
</feature>
<dbReference type="InterPro" id="IPR018212">
    <property type="entry name" value="Na/solute_symporter_CS"/>
</dbReference>
<keyword evidence="5 14" id="KW-0812">Transmembrane</keyword>
<dbReference type="PROSITE" id="PS00457">
    <property type="entry name" value="NA_SOLUT_SYMP_2"/>
    <property type="match status" value="1"/>
</dbReference>
<evidence type="ECO:0000256" key="3">
    <source>
        <dbReference type="ARBA" id="ARBA00022448"/>
    </source>
</evidence>
<evidence type="ECO:0000256" key="13">
    <source>
        <dbReference type="RuleBase" id="RU362091"/>
    </source>
</evidence>
<dbReference type="GO" id="GO:0046942">
    <property type="term" value="P:carboxylic acid transport"/>
    <property type="evidence" value="ECO:0007669"/>
    <property type="project" value="UniProtKB-ARBA"/>
</dbReference>
<evidence type="ECO:0000256" key="4">
    <source>
        <dbReference type="ARBA" id="ARBA00022475"/>
    </source>
</evidence>
<dbReference type="InterPro" id="IPR038377">
    <property type="entry name" value="Na/Glc_symporter_sf"/>
</dbReference>
<feature type="non-terminal residue" evidence="15">
    <location>
        <position position="1"/>
    </location>
</feature>
<evidence type="ECO:0000256" key="12">
    <source>
        <dbReference type="ARBA" id="ARBA00033708"/>
    </source>
</evidence>
<evidence type="ECO:0000256" key="10">
    <source>
        <dbReference type="ARBA" id="ARBA00023136"/>
    </source>
</evidence>
<keyword evidence="10 14" id="KW-0472">Membrane</keyword>
<evidence type="ECO:0000256" key="6">
    <source>
        <dbReference type="ARBA" id="ARBA00022847"/>
    </source>
</evidence>
<dbReference type="InterPro" id="IPR050277">
    <property type="entry name" value="Sodium:Solute_Symporter"/>
</dbReference>
<reference evidence="15 16" key="1">
    <citation type="journal article" date="2018" name="ISME J.">
        <title>A methanotrophic archaeon couples anaerobic oxidation of methane to Fe(III) reduction.</title>
        <authorList>
            <person name="Cai C."/>
            <person name="Leu A.O."/>
            <person name="Xie G.J."/>
            <person name="Guo J."/>
            <person name="Feng Y."/>
            <person name="Zhao J.X."/>
            <person name="Tyson G.W."/>
            <person name="Yuan Z."/>
            <person name="Hu S."/>
        </authorList>
    </citation>
    <scope>NUCLEOTIDE SEQUENCE [LARGE SCALE GENOMIC DNA]</scope>
    <source>
        <strain evidence="15">FeB_12</strain>
    </source>
</reference>
<feature type="transmembrane region" description="Helical" evidence="14">
    <location>
        <begin position="231"/>
        <end position="253"/>
    </location>
</feature>
<feature type="transmembrane region" description="Helical" evidence="14">
    <location>
        <begin position="137"/>
        <end position="158"/>
    </location>
</feature>
<gene>
    <name evidence="15" type="ORF">C3F09_07055</name>
</gene>
<evidence type="ECO:0000256" key="1">
    <source>
        <dbReference type="ARBA" id="ARBA00004651"/>
    </source>
</evidence>
<evidence type="ECO:0000256" key="8">
    <source>
        <dbReference type="ARBA" id="ARBA00023053"/>
    </source>
</evidence>
<dbReference type="GO" id="GO:0006814">
    <property type="term" value="P:sodium ion transport"/>
    <property type="evidence" value="ECO:0007669"/>
    <property type="project" value="UniProtKB-KW"/>
</dbReference>
<accession>A0A855X6I4</accession>
<comment type="catalytic activity">
    <reaction evidence="12">
        <text>L-proline(in) + Na(+)(in) = L-proline(out) + Na(+)(out)</text>
        <dbReference type="Rhea" id="RHEA:28967"/>
        <dbReference type="ChEBI" id="CHEBI:29101"/>
        <dbReference type="ChEBI" id="CHEBI:60039"/>
    </reaction>
</comment>
<dbReference type="Proteomes" id="UP000250918">
    <property type="component" value="Unassembled WGS sequence"/>
</dbReference>
<dbReference type="GO" id="GO:0015293">
    <property type="term" value="F:symporter activity"/>
    <property type="evidence" value="ECO:0007669"/>
    <property type="project" value="UniProtKB-KW"/>
</dbReference>
<dbReference type="Gene3D" id="1.20.1730.10">
    <property type="entry name" value="Sodium/glucose cotransporter"/>
    <property type="match status" value="1"/>
</dbReference>
<feature type="transmembrane region" description="Helical" evidence="14">
    <location>
        <begin position="86"/>
        <end position="105"/>
    </location>
</feature>
<dbReference type="InterPro" id="IPR001734">
    <property type="entry name" value="Na/solute_symporter"/>
</dbReference>
<evidence type="ECO:0000256" key="14">
    <source>
        <dbReference type="SAM" id="Phobius"/>
    </source>
</evidence>
<feature type="transmembrane region" description="Helical" evidence="14">
    <location>
        <begin position="333"/>
        <end position="353"/>
    </location>
</feature>
<evidence type="ECO:0000256" key="7">
    <source>
        <dbReference type="ARBA" id="ARBA00022989"/>
    </source>
</evidence>
<feature type="transmembrane region" description="Helical" evidence="14">
    <location>
        <begin position="60"/>
        <end position="79"/>
    </location>
</feature>
<dbReference type="PANTHER" id="PTHR48086:SF3">
    <property type="entry name" value="SODIUM_PROLINE SYMPORTER"/>
    <property type="match status" value="1"/>
</dbReference>
<comment type="similarity">
    <text evidence="2 13">Belongs to the sodium:solute symporter (SSF) (TC 2.A.21) family.</text>
</comment>